<accession>A0A2T3NYT2</accession>
<proteinExistence type="predicted"/>
<dbReference type="InterPro" id="IPR006073">
    <property type="entry name" value="GTP-bd"/>
</dbReference>
<keyword evidence="3" id="KW-1185">Reference proteome</keyword>
<dbReference type="Proteomes" id="UP000241771">
    <property type="component" value="Unassembled WGS sequence"/>
</dbReference>
<dbReference type="Pfam" id="PF01926">
    <property type="entry name" value="MMR_HSR1"/>
    <property type="match status" value="1"/>
</dbReference>
<evidence type="ECO:0000313" key="3">
    <source>
        <dbReference type="Proteomes" id="UP000241771"/>
    </source>
</evidence>
<dbReference type="Gene3D" id="3.40.50.300">
    <property type="entry name" value="P-loop containing nucleotide triphosphate hydrolases"/>
    <property type="match status" value="1"/>
</dbReference>
<protein>
    <submittedName>
        <fullName evidence="2">Kinase</fullName>
    </submittedName>
</protein>
<dbReference type="RefSeq" id="WP_107271673.1">
    <property type="nucleotide sequence ID" value="NZ_PYMA01000002.1"/>
</dbReference>
<sequence>MSVQQFFKQVYQYITPSADDDFQPLAEQWKSQLPTLWLLGKTGAGKSSLIEAVTGDSSVDIGNGFQPCTQASMAYSFPISNPLIRFLDTRGLSEADYDASEDIALCQSQSNALIVVMKAEEPEQSDVVRALKQIRKDGQIKQLLVVHTGVLAITPVQRTQAIAHNQQQVEAVWGEECPHASVDFIDASFDANADADSFYGQQLLVQSLTDVMPMLYMLLDSQQHKTHEAENFAKLKSEVMWYASTASASDVLPAVGLVSVPAIQGKMLHSLGCHYGVEWNKQRFTEFASLLGGSFAVKYLTKLGVRQIAKFIPVYGQTIGSAVAAAISFGVTYAIGRAACMYLYHISKGEPVSPDEIKAVFEAALKQAKESREKHEANNE</sequence>
<dbReference type="EMBL" id="PYMA01000002">
    <property type="protein sequence ID" value="PSW21369.1"/>
    <property type="molecule type" value="Genomic_DNA"/>
</dbReference>
<name>A0A2T3NYT2_9GAMM</name>
<evidence type="ECO:0000313" key="2">
    <source>
        <dbReference type="EMBL" id="PSW21369.1"/>
    </source>
</evidence>
<keyword evidence="2" id="KW-0418">Kinase</keyword>
<dbReference type="CDD" id="cd00882">
    <property type="entry name" value="Ras_like_GTPase"/>
    <property type="match status" value="1"/>
</dbReference>
<dbReference type="GO" id="GO:0005525">
    <property type="term" value="F:GTP binding"/>
    <property type="evidence" value="ECO:0007669"/>
    <property type="project" value="InterPro"/>
</dbReference>
<organism evidence="2 3">
    <name type="scientific">Photobacterium sanctipauli</name>
    <dbReference type="NCBI Taxonomy" id="1342794"/>
    <lineage>
        <taxon>Bacteria</taxon>
        <taxon>Pseudomonadati</taxon>
        <taxon>Pseudomonadota</taxon>
        <taxon>Gammaproteobacteria</taxon>
        <taxon>Vibrionales</taxon>
        <taxon>Vibrionaceae</taxon>
        <taxon>Photobacterium</taxon>
    </lineage>
</organism>
<gene>
    <name evidence="2" type="ORF">C9I98_05390</name>
</gene>
<comment type="caution">
    <text evidence="2">The sequence shown here is derived from an EMBL/GenBank/DDBJ whole genome shotgun (WGS) entry which is preliminary data.</text>
</comment>
<keyword evidence="2" id="KW-0808">Transferase</keyword>
<dbReference type="InterPro" id="IPR027417">
    <property type="entry name" value="P-loop_NTPase"/>
</dbReference>
<dbReference type="SUPFAM" id="SSF52540">
    <property type="entry name" value="P-loop containing nucleoside triphosphate hydrolases"/>
    <property type="match status" value="1"/>
</dbReference>
<feature type="domain" description="G" evidence="1">
    <location>
        <begin position="38"/>
        <end position="145"/>
    </location>
</feature>
<reference evidence="2 3" key="1">
    <citation type="submission" date="2018-01" db="EMBL/GenBank/DDBJ databases">
        <title>Whole genome sequencing of Histamine producing bacteria.</title>
        <authorList>
            <person name="Butler K."/>
        </authorList>
    </citation>
    <scope>NUCLEOTIDE SEQUENCE [LARGE SCALE GENOMIC DNA]</scope>
    <source>
        <strain evidence="2 3">DSM 100436</strain>
    </source>
</reference>
<evidence type="ECO:0000259" key="1">
    <source>
        <dbReference type="Pfam" id="PF01926"/>
    </source>
</evidence>
<dbReference type="AlphaFoldDB" id="A0A2T3NYT2"/>
<dbReference type="GO" id="GO:0016301">
    <property type="term" value="F:kinase activity"/>
    <property type="evidence" value="ECO:0007669"/>
    <property type="project" value="UniProtKB-KW"/>
</dbReference>